<evidence type="ECO:0000313" key="2">
    <source>
        <dbReference type="EMBL" id="OCL27553.1"/>
    </source>
</evidence>
<feature type="domain" description="BON" evidence="1">
    <location>
        <begin position="5"/>
        <end position="73"/>
    </location>
</feature>
<dbReference type="InterPro" id="IPR007055">
    <property type="entry name" value="BON_dom"/>
</dbReference>
<gene>
    <name evidence="2" type="ORF">U472_03060</name>
</gene>
<dbReference type="PANTHER" id="PTHR34606">
    <property type="entry name" value="BON DOMAIN-CONTAINING PROTEIN"/>
    <property type="match status" value="1"/>
</dbReference>
<reference evidence="2 3" key="2">
    <citation type="submission" date="2016-08" db="EMBL/GenBank/DDBJ databases">
        <title>Orenia metallireducens sp. nov. strain Z6, a Novel Metal-reducing Firmicute from the Deep Subsurface.</title>
        <authorList>
            <person name="Maxim B.I."/>
            <person name="Kenneth K."/>
            <person name="Flynn T.M."/>
            <person name="Oloughlin E.J."/>
            <person name="Locke R.A."/>
            <person name="Weber J.R."/>
            <person name="Egan S.M."/>
            <person name="Mackie R.I."/>
            <person name="Cann I.K."/>
        </authorList>
    </citation>
    <scope>NUCLEOTIDE SEQUENCE [LARGE SCALE GENOMIC DNA]</scope>
    <source>
        <strain evidence="2 3">Z6</strain>
    </source>
</reference>
<dbReference type="PROSITE" id="PS50914">
    <property type="entry name" value="BON"/>
    <property type="match status" value="2"/>
</dbReference>
<protein>
    <recommendedName>
        <fullName evidence="1">BON domain-containing protein</fullName>
    </recommendedName>
</protein>
<organism evidence="2 3">
    <name type="scientific">Orenia metallireducens</name>
    <dbReference type="NCBI Taxonomy" id="1413210"/>
    <lineage>
        <taxon>Bacteria</taxon>
        <taxon>Bacillati</taxon>
        <taxon>Bacillota</taxon>
        <taxon>Clostridia</taxon>
        <taxon>Halanaerobiales</taxon>
        <taxon>Halobacteroidaceae</taxon>
        <taxon>Orenia</taxon>
    </lineage>
</organism>
<feature type="domain" description="BON" evidence="1">
    <location>
        <begin position="78"/>
        <end position="145"/>
    </location>
</feature>
<comment type="caution">
    <text evidence="2">The sequence shown here is derived from an EMBL/GenBank/DDBJ whole genome shotgun (WGS) entry which is preliminary data.</text>
</comment>
<sequence>MKDDNSVVEDNNLQEIIDGDINLRPYALKVDVAGDHVTVTGIVDSLSEKEHAERIIKDAVGNKEVDMAISISTDGEINDKDVNMEVAEEIQLEPKLKGKVGVKSTKGVVHLLGNVENEELKQKAAKVAAKARGVTEVINEIKVDDEIDEDIFHSQVRNDHEE</sequence>
<proteinExistence type="predicted"/>
<dbReference type="Gene3D" id="3.30.1340.30">
    <property type="match status" value="2"/>
</dbReference>
<keyword evidence="3" id="KW-1185">Reference proteome</keyword>
<dbReference type="RefSeq" id="WP_068715412.1">
    <property type="nucleotide sequence ID" value="NZ_LWDV01000007.1"/>
</dbReference>
<dbReference type="Pfam" id="PF04972">
    <property type="entry name" value="BON"/>
    <property type="match status" value="2"/>
</dbReference>
<accession>A0A1C0AAZ0</accession>
<dbReference type="EMBL" id="LWDV01000007">
    <property type="protein sequence ID" value="OCL27553.1"/>
    <property type="molecule type" value="Genomic_DNA"/>
</dbReference>
<name>A0A1C0AAZ0_9FIRM</name>
<dbReference type="InterPro" id="IPR051686">
    <property type="entry name" value="Lipoprotein_DolP"/>
</dbReference>
<evidence type="ECO:0000259" key="1">
    <source>
        <dbReference type="PROSITE" id="PS50914"/>
    </source>
</evidence>
<dbReference type="Proteomes" id="UP000093514">
    <property type="component" value="Unassembled WGS sequence"/>
</dbReference>
<dbReference type="PANTHER" id="PTHR34606:SF15">
    <property type="entry name" value="BON DOMAIN-CONTAINING PROTEIN"/>
    <property type="match status" value="1"/>
</dbReference>
<dbReference type="AlphaFoldDB" id="A0A1C0AAZ0"/>
<evidence type="ECO:0000313" key="3">
    <source>
        <dbReference type="Proteomes" id="UP000093514"/>
    </source>
</evidence>
<reference evidence="3" key="1">
    <citation type="submission" date="2016-07" db="EMBL/GenBank/DDBJ databases">
        <authorList>
            <person name="Florea S."/>
            <person name="Webb J.S."/>
            <person name="Jaromczyk J."/>
            <person name="Schardl C.L."/>
        </authorList>
    </citation>
    <scope>NUCLEOTIDE SEQUENCE [LARGE SCALE GENOMIC DNA]</scope>
    <source>
        <strain evidence="3">Z6</strain>
    </source>
</reference>